<dbReference type="EMBL" id="JAZAVJ010000114">
    <property type="protein sequence ID" value="KAK7413975.1"/>
    <property type="molecule type" value="Genomic_DNA"/>
</dbReference>
<evidence type="ECO:0000313" key="2">
    <source>
        <dbReference type="EMBL" id="KAK7413975.1"/>
    </source>
</evidence>
<comment type="caution">
    <text evidence="2">The sequence shown here is derived from an EMBL/GenBank/DDBJ whole genome shotgun (WGS) entry which is preliminary data.</text>
</comment>
<gene>
    <name evidence="2" type="ORF">QQX98_007158</name>
</gene>
<keyword evidence="3" id="KW-1185">Reference proteome</keyword>
<reference evidence="2 3" key="1">
    <citation type="journal article" date="2025" name="Microbiol. Resour. Announc.">
        <title>Draft genome sequences for Neonectria magnoliae and Neonectria punicea, canker pathogens of Liriodendron tulipifera and Acer saccharum in West Virginia.</title>
        <authorList>
            <person name="Petronek H.M."/>
            <person name="Kasson M.T."/>
            <person name="Metheny A.M."/>
            <person name="Stauder C.M."/>
            <person name="Lovett B."/>
            <person name="Lynch S.C."/>
            <person name="Garnas J.R."/>
            <person name="Kasson L.R."/>
            <person name="Stajich J.E."/>
        </authorList>
    </citation>
    <scope>NUCLEOTIDE SEQUENCE [LARGE SCALE GENOMIC DNA]</scope>
    <source>
        <strain evidence="2 3">NRRL 64653</strain>
    </source>
</reference>
<sequence>MSNFLFPTNDSVDHAKRKYAYPALLGDIVRGSRDSIDALRLFQKLLRGNETSSSSIGFMAFDAHGGDTGCHLRAGMFLETFKVYRDMFLLDSDGWQDFERSVENLAQRLQEVSARAQEACARLTKEKVKPGKIGFHANQETPRNLLVKLGWTGQVQRSVPWNHANAVGLNPENSKSLASGLSSETSSFSDKNSSSSSDEDPKEDVRAQNPTWNVLHFSTFARFVIYSFILSRHKSFSYHKEILIGRLDLPEVDKVTKELMKPYWDTQYSAYKHPGPKRLDREFSDIQSWLSKLSCEWLSSLVDRLAVPTGVSR</sequence>
<feature type="region of interest" description="Disordered" evidence="1">
    <location>
        <begin position="172"/>
        <end position="205"/>
    </location>
</feature>
<accession>A0ABR1GYT7</accession>
<protein>
    <submittedName>
        <fullName evidence="2">Uncharacterized protein</fullName>
    </submittedName>
</protein>
<evidence type="ECO:0000256" key="1">
    <source>
        <dbReference type="SAM" id="MobiDB-lite"/>
    </source>
</evidence>
<evidence type="ECO:0000313" key="3">
    <source>
        <dbReference type="Proteomes" id="UP001498476"/>
    </source>
</evidence>
<feature type="compositionally biased region" description="Low complexity" evidence="1">
    <location>
        <begin position="174"/>
        <end position="196"/>
    </location>
</feature>
<name>A0ABR1GYT7_9HYPO</name>
<organism evidence="2 3">
    <name type="scientific">Neonectria punicea</name>
    <dbReference type="NCBI Taxonomy" id="979145"/>
    <lineage>
        <taxon>Eukaryota</taxon>
        <taxon>Fungi</taxon>
        <taxon>Dikarya</taxon>
        <taxon>Ascomycota</taxon>
        <taxon>Pezizomycotina</taxon>
        <taxon>Sordariomycetes</taxon>
        <taxon>Hypocreomycetidae</taxon>
        <taxon>Hypocreales</taxon>
        <taxon>Nectriaceae</taxon>
        <taxon>Neonectria</taxon>
    </lineage>
</organism>
<dbReference type="Proteomes" id="UP001498476">
    <property type="component" value="Unassembled WGS sequence"/>
</dbReference>
<proteinExistence type="predicted"/>